<accession>A0A346NIM1</accession>
<dbReference type="AlphaFoldDB" id="A0A346NIM1"/>
<feature type="chain" id="PRO_5016666126" evidence="1">
    <location>
        <begin position="22"/>
        <end position="170"/>
    </location>
</feature>
<keyword evidence="3" id="KW-1185">Reference proteome</keyword>
<dbReference type="KEGG" id="salm:D0Y50_02740"/>
<feature type="signal peptide" evidence="1">
    <location>
        <begin position="1"/>
        <end position="21"/>
    </location>
</feature>
<keyword evidence="1" id="KW-0732">Signal</keyword>
<protein>
    <submittedName>
        <fullName evidence="2">DUF3016 domain-containing protein</fullName>
    </submittedName>
</protein>
<dbReference type="InterPro" id="IPR021557">
    <property type="entry name" value="DUF3016"/>
</dbReference>
<dbReference type="OrthoDB" id="195620at2"/>
<name>A0A346NIM1_9ALTE</name>
<evidence type="ECO:0000313" key="3">
    <source>
        <dbReference type="Proteomes" id="UP000262073"/>
    </source>
</evidence>
<dbReference type="Proteomes" id="UP000262073">
    <property type="component" value="Chromosome"/>
</dbReference>
<organism evidence="2 3">
    <name type="scientific">Salinimonas sediminis</name>
    <dbReference type="NCBI Taxonomy" id="2303538"/>
    <lineage>
        <taxon>Bacteria</taxon>
        <taxon>Pseudomonadati</taxon>
        <taxon>Pseudomonadota</taxon>
        <taxon>Gammaproteobacteria</taxon>
        <taxon>Alteromonadales</taxon>
        <taxon>Alteromonadaceae</taxon>
        <taxon>Alteromonas/Salinimonas group</taxon>
        <taxon>Salinimonas</taxon>
    </lineage>
</organism>
<evidence type="ECO:0000256" key="1">
    <source>
        <dbReference type="SAM" id="SignalP"/>
    </source>
</evidence>
<dbReference type="EMBL" id="CP031769">
    <property type="protein sequence ID" value="AXR05378.1"/>
    <property type="molecule type" value="Genomic_DNA"/>
</dbReference>
<evidence type="ECO:0000313" key="2">
    <source>
        <dbReference type="EMBL" id="AXR05378.1"/>
    </source>
</evidence>
<dbReference type="RefSeq" id="WP_117315373.1">
    <property type="nucleotide sequence ID" value="NZ_CP031769.1"/>
</dbReference>
<proteinExistence type="predicted"/>
<reference evidence="2 3" key="1">
    <citation type="submission" date="2018-08" db="EMBL/GenBank/DDBJ databases">
        <title>Salinimonas sediminis sp. nov., a piezophilic bacterium isolated from a deep-sea sediment sample from the New Britain Trench.</title>
        <authorList>
            <person name="Cao J."/>
        </authorList>
    </citation>
    <scope>NUCLEOTIDE SEQUENCE [LARGE SCALE GENOMIC DNA]</scope>
    <source>
        <strain evidence="2 3">N102</strain>
    </source>
</reference>
<dbReference type="Pfam" id="PF11454">
    <property type="entry name" value="DUF3016"/>
    <property type="match status" value="1"/>
</dbReference>
<sequence length="170" mass="19009">MDKSFCTFMVAASLFSGAAAAAQVEVTWQDPDSYQDIRPSNQSRVSFRKMVFADLEEYLAKLAEALPENQTLSLTVTDLDLAGRVWPSSFLGGSGGTDIRLVKSVYIPRMTFSYALNDDGGNTLQSAQVKLKDMSFMDRGRVNRNFENLSYEKAMLKDWFDKTMQQTAAN</sequence>
<gene>
    <name evidence="2" type="ORF">D0Y50_02740</name>
</gene>